<evidence type="ECO:0000256" key="4">
    <source>
        <dbReference type="ARBA" id="ARBA00023136"/>
    </source>
</evidence>
<evidence type="ECO:0000313" key="7">
    <source>
        <dbReference type="EMBL" id="SFC40077.1"/>
    </source>
</evidence>
<comment type="subcellular location">
    <subcellularLocation>
        <location evidence="1">Membrane</location>
        <topology evidence="1">Multi-pass membrane protein</topology>
    </subcellularLocation>
</comment>
<feature type="transmembrane region" description="Helical" evidence="5">
    <location>
        <begin position="171"/>
        <end position="192"/>
    </location>
</feature>
<evidence type="ECO:0000256" key="1">
    <source>
        <dbReference type="ARBA" id="ARBA00004141"/>
    </source>
</evidence>
<gene>
    <name evidence="7" type="ORF">SAMN05660443_2524</name>
</gene>
<dbReference type="Proteomes" id="UP000199058">
    <property type="component" value="Unassembled WGS sequence"/>
</dbReference>
<dbReference type="EMBL" id="FOLH01000005">
    <property type="protein sequence ID" value="SFC40077.1"/>
    <property type="molecule type" value="Genomic_DNA"/>
</dbReference>
<protein>
    <recommendedName>
        <fullName evidence="6">Yip1 domain-containing protein</fullName>
    </recommendedName>
</protein>
<reference evidence="7 8" key="1">
    <citation type="submission" date="2016-10" db="EMBL/GenBank/DDBJ databases">
        <authorList>
            <person name="de Groot N.N."/>
        </authorList>
    </citation>
    <scope>NUCLEOTIDE SEQUENCE [LARGE SCALE GENOMIC DNA]</scope>
    <source>
        <strain evidence="7 8">DSM 18438</strain>
    </source>
</reference>
<feature type="domain" description="Yip1" evidence="6">
    <location>
        <begin position="7"/>
        <end position="181"/>
    </location>
</feature>
<feature type="transmembrane region" description="Helical" evidence="5">
    <location>
        <begin position="131"/>
        <end position="150"/>
    </location>
</feature>
<evidence type="ECO:0000259" key="6">
    <source>
        <dbReference type="Pfam" id="PF04893"/>
    </source>
</evidence>
<name>A0A1I1IUW5_9GAMM</name>
<dbReference type="STRING" id="1122252.SAMN05660443_2524"/>
<organism evidence="7 8">
    <name type="scientific">Marinospirillum celere</name>
    <dbReference type="NCBI Taxonomy" id="1122252"/>
    <lineage>
        <taxon>Bacteria</taxon>
        <taxon>Pseudomonadati</taxon>
        <taxon>Pseudomonadota</taxon>
        <taxon>Gammaproteobacteria</taxon>
        <taxon>Oceanospirillales</taxon>
        <taxon>Oceanospirillaceae</taxon>
        <taxon>Marinospirillum</taxon>
    </lineage>
</organism>
<keyword evidence="2 5" id="KW-0812">Transmembrane</keyword>
<evidence type="ECO:0000256" key="5">
    <source>
        <dbReference type="SAM" id="Phobius"/>
    </source>
</evidence>
<dbReference type="RefSeq" id="WP_091964320.1">
    <property type="nucleotide sequence ID" value="NZ_FOLH01000005.1"/>
</dbReference>
<evidence type="ECO:0000256" key="2">
    <source>
        <dbReference type="ARBA" id="ARBA00022692"/>
    </source>
</evidence>
<dbReference type="Pfam" id="PF04893">
    <property type="entry name" value="Yip1"/>
    <property type="match status" value="1"/>
</dbReference>
<sequence length="200" mass="22309">MFIQHMWGVFYNPGKEWLKVKQEKYSVMDYYTKDLIWMCALAPIALFFGTTQVGWSIGLGEYVKLTVASALPIAIAFYFALLAGTYVMARIIHWMEKTYGADASMERCMALTTYTATPLLLAGLAGLWPHVWFVVSIGLLALSYTVYLLYTGVPKIMDIPEEQGFMFSTSILTVGLVVLVGMIATSVILWGIGLSPAYIR</sequence>
<evidence type="ECO:0000256" key="3">
    <source>
        <dbReference type="ARBA" id="ARBA00022989"/>
    </source>
</evidence>
<feature type="transmembrane region" description="Helical" evidence="5">
    <location>
        <begin position="108"/>
        <end position="125"/>
    </location>
</feature>
<dbReference type="InterPro" id="IPR006977">
    <property type="entry name" value="Yip1_dom"/>
</dbReference>
<feature type="transmembrane region" description="Helical" evidence="5">
    <location>
        <begin position="67"/>
        <end position="87"/>
    </location>
</feature>
<keyword evidence="8" id="KW-1185">Reference proteome</keyword>
<dbReference type="OrthoDB" id="9808452at2"/>
<feature type="transmembrane region" description="Helical" evidence="5">
    <location>
        <begin position="35"/>
        <end position="55"/>
    </location>
</feature>
<evidence type="ECO:0000313" key="8">
    <source>
        <dbReference type="Proteomes" id="UP000199058"/>
    </source>
</evidence>
<dbReference type="GO" id="GO:0016020">
    <property type="term" value="C:membrane"/>
    <property type="evidence" value="ECO:0007669"/>
    <property type="project" value="UniProtKB-SubCell"/>
</dbReference>
<proteinExistence type="predicted"/>
<keyword evidence="3 5" id="KW-1133">Transmembrane helix</keyword>
<dbReference type="AlphaFoldDB" id="A0A1I1IUW5"/>
<accession>A0A1I1IUW5</accession>
<keyword evidence="4 5" id="KW-0472">Membrane</keyword>